<evidence type="ECO:0000256" key="2">
    <source>
        <dbReference type="ARBA" id="ARBA00022741"/>
    </source>
</evidence>
<evidence type="ECO:0000256" key="3">
    <source>
        <dbReference type="ARBA" id="ARBA00022840"/>
    </source>
</evidence>
<dbReference type="GO" id="GO:0016887">
    <property type="term" value="F:ATP hydrolysis activity"/>
    <property type="evidence" value="ECO:0007669"/>
    <property type="project" value="InterPro"/>
</dbReference>
<dbReference type="InterPro" id="IPR003439">
    <property type="entry name" value="ABC_transporter-like_ATP-bd"/>
</dbReference>
<evidence type="ECO:0000313" key="6">
    <source>
        <dbReference type="Proteomes" id="UP000297982"/>
    </source>
</evidence>
<evidence type="ECO:0000256" key="1">
    <source>
        <dbReference type="ARBA" id="ARBA00022448"/>
    </source>
</evidence>
<dbReference type="SUPFAM" id="SSF52540">
    <property type="entry name" value="P-loop containing nucleoside triphosphate hydrolases"/>
    <property type="match status" value="1"/>
</dbReference>
<evidence type="ECO:0000259" key="4">
    <source>
        <dbReference type="PROSITE" id="PS50893"/>
    </source>
</evidence>
<keyword evidence="1" id="KW-0813">Transport</keyword>
<dbReference type="PROSITE" id="PS50893">
    <property type="entry name" value="ABC_TRANSPORTER_2"/>
    <property type="match status" value="1"/>
</dbReference>
<evidence type="ECO:0000313" key="5">
    <source>
        <dbReference type="EMBL" id="TGB00762.1"/>
    </source>
</evidence>
<keyword evidence="6" id="KW-1185">Reference proteome</keyword>
<keyword evidence="3 5" id="KW-0067">ATP-binding</keyword>
<name>A0A4Z0GT80_9BACI</name>
<protein>
    <submittedName>
        <fullName evidence="5">ABC transporter ATP-binding protein</fullName>
    </submittedName>
</protein>
<dbReference type="InterPro" id="IPR051782">
    <property type="entry name" value="ABC_Transporter_VariousFunc"/>
</dbReference>
<sequence>MKVELRGVRKVFGDTKALDGVDVHFEENKFYGLLGKNGAGKTTLMQLLAGHTLPTAGEVLLDGEAPFNNRDALKRVCLINESSNFKRRLKVKDVLKIASLFYPNWSRETAEYLMEKFNLKPGMSTRGLSKGMESALGIIIGLSARADVTIFDEPYIGLDASARYMFYDLLLEEFEEHPRTFILSTHLIDEVSRLFEEVVVLKEGEVLFQETAELMIEKSLKVSGTKEKVDAFTKGKTVIEESEMMGMKSALVYGEVLQLEDAKAFGLEAERSSMQTLMVHLTDQKEEKYA</sequence>
<dbReference type="Gene3D" id="3.40.50.300">
    <property type="entry name" value="P-loop containing nucleotide triphosphate hydrolases"/>
    <property type="match status" value="1"/>
</dbReference>
<dbReference type="RefSeq" id="WP_135328805.1">
    <property type="nucleotide sequence ID" value="NZ_SRJC01000011.1"/>
</dbReference>
<dbReference type="PANTHER" id="PTHR42939:SF1">
    <property type="entry name" value="ABC TRANSPORTER ATP-BINDING PROTEIN ALBC-RELATED"/>
    <property type="match status" value="1"/>
</dbReference>
<dbReference type="SMART" id="SM00382">
    <property type="entry name" value="AAA"/>
    <property type="match status" value="1"/>
</dbReference>
<dbReference type="InterPro" id="IPR003593">
    <property type="entry name" value="AAA+_ATPase"/>
</dbReference>
<organism evidence="5 6">
    <name type="scientific">Halobacillus salinus</name>
    <dbReference type="NCBI Taxonomy" id="192814"/>
    <lineage>
        <taxon>Bacteria</taxon>
        <taxon>Bacillati</taxon>
        <taxon>Bacillota</taxon>
        <taxon>Bacilli</taxon>
        <taxon>Bacillales</taxon>
        <taxon>Bacillaceae</taxon>
        <taxon>Halobacillus</taxon>
    </lineage>
</organism>
<dbReference type="AlphaFoldDB" id="A0A4Z0GT80"/>
<reference evidence="5 6" key="1">
    <citation type="journal article" date="2003" name="Int. J. Syst. Evol. Microbiol.">
        <title>Halobacillus salinus sp. nov., isolated from a salt lake on the coast of the East Sea in Korea.</title>
        <authorList>
            <person name="Yoon J.H."/>
            <person name="Kang K.H."/>
            <person name="Park Y.H."/>
        </authorList>
    </citation>
    <scope>NUCLEOTIDE SEQUENCE [LARGE SCALE GENOMIC DNA]</scope>
    <source>
        <strain evidence="5 6">HSL-3</strain>
    </source>
</reference>
<feature type="domain" description="ABC transporter" evidence="4">
    <location>
        <begin position="3"/>
        <end position="228"/>
    </location>
</feature>
<proteinExistence type="predicted"/>
<comment type="caution">
    <text evidence="5">The sequence shown here is derived from an EMBL/GenBank/DDBJ whole genome shotgun (WGS) entry which is preliminary data.</text>
</comment>
<dbReference type="CDD" id="cd03230">
    <property type="entry name" value="ABC_DR_subfamily_A"/>
    <property type="match status" value="1"/>
</dbReference>
<dbReference type="Proteomes" id="UP000297982">
    <property type="component" value="Unassembled WGS sequence"/>
</dbReference>
<dbReference type="PANTHER" id="PTHR42939">
    <property type="entry name" value="ABC TRANSPORTER ATP-BINDING PROTEIN ALBC-RELATED"/>
    <property type="match status" value="1"/>
</dbReference>
<dbReference type="EMBL" id="SRJC01000011">
    <property type="protein sequence ID" value="TGB00762.1"/>
    <property type="molecule type" value="Genomic_DNA"/>
</dbReference>
<accession>A0A4Z0GT80</accession>
<gene>
    <name evidence="5" type="ORF">E4663_19295</name>
</gene>
<dbReference type="InterPro" id="IPR027417">
    <property type="entry name" value="P-loop_NTPase"/>
</dbReference>
<dbReference type="Pfam" id="PF00005">
    <property type="entry name" value="ABC_tran"/>
    <property type="match status" value="1"/>
</dbReference>
<keyword evidence="2" id="KW-0547">Nucleotide-binding</keyword>
<dbReference type="GO" id="GO:0005524">
    <property type="term" value="F:ATP binding"/>
    <property type="evidence" value="ECO:0007669"/>
    <property type="project" value="UniProtKB-KW"/>
</dbReference>